<dbReference type="AlphaFoldDB" id="A0AA41S5N4"/>
<evidence type="ECO:0000313" key="3">
    <source>
        <dbReference type="Proteomes" id="UP001177140"/>
    </source>
</evidence>
<dbReference type="GO" id="GO:0080188">
    <property type="term" value="P:gene silencing by siRNA-directed DNA methylation"/>
    <property type="evidence" value="ECO:0007669"/>
    <property type="project" value="InterPro"/>
</dbReference>
<keyword evidence="3" id="KW-1185">Reference proteome</keyword>
<dbReference type="PANTHER" id="PTHR21596">
    <property type="entry name" value="RIBONUCLEASE P SUBUNIT P38"/>
    <property type="match status" value="1"/>
</dbReference>
<dbReference type="Proteomes" id="UP001177140">
    <property type="component" value="Unassembled WGS sequence"/>
</dbReference>
<comment type="caution">
    <text evidence="2">The sequence shown here is derived from an EMBL/GenBank/DDBJ whole genome shotgun (WGS) entry which is preliminary data.</text>
</comment>
<feature type="non-terminal residue" evidence="2">
    <location>
        <position position="1"/>
    </location>
</feature>
<name>A0AA41S5N4_PAPNU</name>
<dbReference type="InterPro" id="IPR045177">
    <property type="entry name" value="FDM1-5/IDN2"/>
</dbReference>
<feature type="non-terminal residue" evidence="2">
    <location>
        <position position="203"/>
    </location>
</feature>
<dbReference type="EMBL" id="JAJJMA010061449">
    <property type="protein sequence ID" value="MCL7026818.1"/>
    <property type="molecule type" value="Genomic_DNA"/>
</dbReference>
<feature type="domain" description="Factor of DNA methylation 1-5/IDN2" evidence="1">
    <location>
        <begin position="147"/>
        <end position="201"/>
    </location>
</feature>
<accession>A0AA41S5N4</accession>
<reference evidence="2" key="1">
    <citation type="submission" date="2022-03" db="EMBL/GenBank/DDBJ databases">
        <title>A functionally conserved STORR gene fusion in Papaver species that diverged 16.8 million years ago.</title>
        <authorList>
            <person name="Catania T."/>
        </authorList>
    </citation>
    <scope>NUCLEOTIDE SEQUENCE</scope>
    <source>
        <strain evidence="2">S-191538</strain>
    </source>
</reference>
<evidence type="ECO:0000313" key="2">
    <source>
        <dbReference type="EMBL" id="MCL7026818.1"/>
    </source>
</evidence>
<sequence length="203" mass="24118">SLFTHVNLIIYRLLTSIIIRVRIMCYARRFPWLRSVTYFIPNFLNQSSRKDIDTKLRIQKAKIDQLHALSEKFERSGENVHALTEVNDMRKNLEEKDYELDSLINLNNALISREYISNHELQEARNVLIMGLDGFASIHSHPVIGIKRMGELNEKPFRDICTKKFLTEEWETKYVELCSLWQKNVQDSEWYPYNNVTIDKELH</sequence>
<dbReference type="InterPro" id="IPR005379">
    <property type="entry name" value="FDM1-5/IDN2_XH"/>
</dbReference>
<dbReference type="PANTHER" id="PTHR21596:SF82">
    <property type="entry name" value="FACTOR OF DNA METHYLATION 5-LIKE"/>
    <property type="match status" value="1"/>
</dbReference>
<dbReference type="Pfam" id="PF03469">
    <property type="entry name" value="XH"/>
    <property type="match status" value="1"/>
</dbReference>
<organism evidence="2 3">
    <name type="scientific">Papaver nudicaule</name>
    <name type="common">Iceland poppy</name>
    <dbReference type="NCBI Taxonomy" id="74823"/>
    <lineage>
        <taxon>Eukaryota</taxon>
        <taxon>Viridiplantae</taxon>
        <taxon>Streptophyta</taxon>
        <taxon>Embryophyta</taxon>
        <taxon>Tracheophyta</taxon>
        <taxon>Spermatophyta</taxon>
        <taxon>Magnoliopsida</taxon>
        <taxon>Ranunculales</taxon>
        <taxon>Papaveraceae</taxon>
        <taxon>Papaveroideae</taxon>
        <taxon>Papaver</taxon>
    </lineage>
</organism>
<evidence type="ECO:0000259" key="1">
    <source>
        <dbReference type="Pfam" id="PF03469"/>
    </source>
</evidence>
<proteinExistence type="predicted"/>
<gene>
    <name evidence="2" type="ORF">MKW94_026694</name>
</gene>
<protein>
    <recommendedName>
        <fullName evidence="1">Factor of DNA methylation 1-5/IDN2 domain-containing protein</fullName>
    </recommendedName>
</protein>